<feature type="binding site" evidence="1">
    <location>
        <position position="247"/>
    </location>
    <ligand>
        <name>[2Fe-2S] cluster</name>
        <dbReference type="ChEBI" id="CHEBI:190135"/>
    </ligand>
</feature>
<dbReference type="InterPro" id="IPR001433">
    <property type="entry name" value="OxRdtase_FAD/NAD-bd"/>
</dbReference>
<dbReference type="PRINTS" id="PR00410">
    <property type="entry name" value="PHEHYDRXLASE"/>
</dbReference>
<dbReference type="PRINTS" id="PR00371">
    <property type="entry name" value="FPNCR"/>
</dbReference>
<evidence type="ECO:0000313" key="3">
    <source>
        <dbReference type="EMBL" id="MBB5373100.1"/>
    </source>
</evidence>
<dbReference type="Pfam" id="PF10418">
    <property type="entry name" value="DHODB_Fe-S_bind"/>
    <property type="match status" value="1"/>
</dbReference>
<protein>
    <submittedName>
        <fullName evidence="3">NAD(P)H-flavin reductase</fullName>
    </submittedName>
</protein>
<dbReference type="PROSITE" id="PS51384">
    <property type="entry name" value="FAD_FR"/>
    <property type="match status" value="1"/>
</dbReference>
<dbReference type="InterPro" id="IPR019480">
    <property type="entry name" value="Dihydroorotate_DH_Fe-S-bd"/>
</dbReference>
<dbReference type="Proteomes" id="UP000553706">
    <property type="component" value="Unassembled WGS sequence"/>
</dbReference>
<keyword evidence="1" id="KW-0408">Iron</keyword>
<proteinExistence type="predicted"/>
<dbReference type="PIRSF" id="PIRSF006816">
    <property type="entry name" value="Cyc3_hyd_g"/>
    <property type="match status" value="1"/>
</dbReference>
<keyword evidence="4" id="KW-1185">Reference proteome</keyword>
<keyword evidence="1" id="KW-0411">Iron-sulfur</keyword>
<evidence type="ECO:0000313" key="4">
    <source>
        <dbReference type="Proteomes" id="UP000553706"/>
    </source>
</evidence>
<gene>
    <name evidence="3" type="ORF">HNP71_001358</name>
</gene>
<dbReference type="GO" id="GO:0046872">
    <property type="term" value="F:metal ion binding"/>
    <property type="evidence" value="ECO:0007669"/>
    <property type="project" value="UniProtKB-KW"/>
</dbReference>
<accession>A0A840VNU9</accession>
<dbReference type="GO" id="GO:0051537">
    <property type="term" value="F:2 iron, 2 sulfur cluster binding"/>
    <property type="evidence" value="ECO:0007669"/>
    <property type="project" value="UniProtKB-KW"/>
</dbReference>
<dbReference type="InterPro" id="IPR001709">
    <property type="entry name" value="Flavoprot_Pyr_Nucl_cyt_Rdtase"/>
</dbReference>
<dbReference type="InterPro" id="IPR017938">
    <property type="entry name" value="Riboflavin_synthase-like_b-brl"/>
</dbReference>
<dbReference type="SUPFAM" id="SSF52343">
    <property type="entry name" value="Ferredoxin reductase-like, C-terminal NADP-linked domain"/>
    <property type="match status" value="1"/>
</dbReference>
<dbReference type="AlphaFoldDB" id="A0A840VNU9"/>
<reference evidence="3 4" key="1">
    <citation type="submission" date="2020-08" db="EMBL/GenBank/DDBJ databases">
        <title>Genomic Encyclopedia of Type Strains, Phase IV (KMG-IV): sequencing the most valuable type-strain genomes for metagenomic binning, comparative biology and taxonomic classification.</title>
        <authorList>
            <person name="Goeker M."/>
        </authorList>
    </citation>
    <scope>NUCLEOTIDE SEQUENCE [LARGE SCALE GENOMIC DNA]</scope>
    <source>
        <strain evidence="3 4">DSM 27026</strain>
    </source>
</reference>
<keyword evidence="1" id="KW-0479">Metal-binding</keyword>
<dbReference type="GO" id="GO:0050660">
    <property type="term" value="F:flavin adenine dinucleotide binding"/>
    <property type="evidence" value="ECO:0007669"/>
    <property type="project" value="InterPro"/>
</dbReference>
<dbReference type="InterPro" id="IPR012165">
    <property type="entry name" value="Cyt_c3_hydrogenase_gsu"/>
</dbReference>
<dbReference type="PANTHER" id="PTHR43513">
    <property type="entry name" value="DIHYDROOROTATE DEHYDROGENASE B (NAD(+)), ELECTRON TRANSFER SUBUNIT"/>
    <property type="match status" value="1"/>
</dbReference>
<comment type="caution">
    <text evidence="3">The sequence shown here is derived from an EMBL/GenBank/DDBJ whole genome shotgun (WGS) entry which is preliminary data.</text>
</comment>
<dbReference type="SUPFAM" id="SSF63380">
    <property type="entry name" value="Riboflavin synthase domain-like"/>
    <property type="match status" value="1"/>
</dbReference>
<feature type="binding site" evidence="1">
    <location>
        <position position="250"/>
    </location>
    <ligand>
        <name>[2Fe-2S] cluster</name>
        <dbReference type="ChEBI" id="CHEBI:190135"/>
    </ligand>
</feature>
<feature type="binding site" evidence="1">
    <location>
        <position position="258"/>
    </location>
    <ligand>
        <name>[2Fe-2S] cluster</name>
        <dbReference type="ChEBI" id="CHEBI:190135"/>
    </ligand>
</feature>
<organism evidence="3 4">
    <name type="scientific">Acidocella aromatica</name>
    <dbReference type="NCBI Taxonomy" id="1303579"/>
    <lineage>
        <taxon>Bacteria</taxon>
        <taxon>Pseudomonadati</taxon>
        <taxon>Pseudomonadota</taxon>
        <taxon>Alphaproteobacteria</taxon>
        <taxon>Acetobacterales</taxon>
        <taxon>Acidocellaceae</taxon>
        <taxon>Acidocella</taxon>
    </lineage>
</organism>
<dbReference type="InterPro" id="IPR050353">
    <property type="entry name" value="PyrK_electron_transfer"/>
</dbReference>
<feature type="domain" description="FAD-binding FR-type" evidence="2">
    <location>
        <begin position="11"/>
        <end position="106"/>
    </location>
</feature>
<dbReference type="PANTHER" id="PTHR43513:SF1">
    <property type="entry name" value="ANAEROBIC SULFITE REDUCTASE SUBUNIT B"/>
    <property type="match status" value="1"/>
</dbReference>
<dbReference type="Gene3D" id="2.40.30.10">
    <property type="entry name" value="Translation factors"/>
    <property type="match status" value="1"/>
</dbReference>
<dbReference type="Gene3D" id="3.40.50.80">
    <property type="entry name" value="Nucleotide-binding domain of ferredoxin-NADP reductase (FNR) module"/>
    <property type="match status" value="1"/>
</dbReference>
<dbReference type="Pfam" id="PF00175">
    <property type="entry name" value="NAD_binding_1"/>
    <property type="match status" value="1"/>
</dbReference>
<keyword evidence="1" id="KW-0001">2Fe-2S</keyword>
<dbReference type="GO" id="GO:0006221">
    <property type="term" value="P:pyrimidine nucleotide biosynthetic process"/>
    <property type="evidence" value="ECO:0007669"/>
    <property type="project" value="InterPro"/>
</dbReference>
<dbReference type="GO" id="GO:0016491">
    <property type="term" value="F:oxidoreductase activity"/>
    <property type="evidence" value="ECO:0007669"/>
    <property type="project" value="InterPro"/>
</dbReference>
<dbReference type="EMBL" id="JACHFJ010000004">
    <property type="protein sequence ID" value="MBB5373100.1"/>
    <property type="molecule type" value="Genomic_DNA"/>
</dbReference>
<sequence>MPAPITERGAFVPTPYRVIAARRELGDTVTLNIAPQAGALPAILPGQFNMLYVPGVGEAAISLSGATEAAFIHTIRDVGAISHALTRLPPGASLGLRGPFGTAWPVAETQGRDVLIVAGGLGLAPLRPAIRHLLAHRERYGKLSLLIGARTPPDILYPHEIAQWRANLDLYVAVTMDRADAMWHGHVGVVPLLLPRADFDPANTAALICGPEVMMRATAQALLGMAVPAERIHLSLERNMKCAIGLCGHCQFGAAFICKDGPVMRYDRIAPALAVREL</sequence>
<dbReference type="RefSeq" id="WP_221246666.1">
    <property type="nucleotide sequence ID" value="NZ_JACHFJ010000004.1"/>
</dbReference>
<evidence type="ECO:0000256" key="1">
    <source>
        <dbReference type="PIRSR" id="PIRSR006816-2"/>
    </source>
</evidence>
<name>A0A840VNU9_9PROT</name>
<dbReference type="CDD" id="cd06221">
    <property type="entry name" value="sulfite_reductase_like"/>
    <property type="match status" value="1"/>
</dbReference>
<feature type="binding site" evidence="1">
    <location>
        <position position="242"/>
    </location>
    <ligand>
        <name>[2Fe-2S] cluster</name>
        <dbReference type="ChEBI" id="CHEBI:190135"/>
    </ligand>
</feature>
<dbReference type="InterPro" id="IPR017927">
    <property type="entry name" value="FAD-bd_FR_type"/>
</dbReference>
<dbReference type="InterPro" id="IPR039261">
    <property type="entry name" value="FNR_nucleotide-bd"/>
</dbReference>
<comment type="cofactor">
    <cofactor evidence="1">
        <name>[2Fe-2S] cluster</name>
        <dbReference type="ChEBI" id="CHEBI:190135"/>
    </cofactor>
    <text evidence="1">Binds 1 [2Fe-2S] cluster per subunit.</text>
</comment>
<evidence type="ECO:0000259" key="2">
    <source>
        <dbReference type="PROSITE" id="PS51384"/>
    </source>
</evidence>